<dbReference type="PANTHER" id="PTHR42765">
    <property type="entry name" value="SOLEUCYL-TRNA SYNTHETASE"/>
    <property type="match status" value="1"/>
</dbReference>
<organism evidence="17 18">
    <name type="scientific">Thiomicrorhabdus marina</name>
    <dbReference type="NCBI Taxonomy" id="2818442"/>
    <lineage>
        <taxon>Bacteria</taxon>
        <taxon>Pseudomonadati</taxon>
        <taxon>Pseudomonadota</taxon>
        <taxon>Gammaproteobacteria</taxon>
        <taxon>Thiotrichales</taxon>
        <taxon>Piscirickettsiaceae</taxon>
        <taxon>Thiomicrorhabdus</taxon>
    </lineage>
</organism>
<evidence type="ECO:0000256" key="9">
    <source>
        <dbReference type="ARBA" id="ARBA00023146"/>
    </source>
</evidence>
<comment type="similarity">
    <text evidence="1 12">Belongs to the class-I aminoacyl-tRNA synthetase family. IleS type 1 subfamily.</text>
</comment>
<dbReference type="EMBL" id="JAGETV010000006">
    <property type="protein sequence ID" value="MBO1926980.1"/>
    <property type="molecule type" value="Genomic_DNA"/>
</dbReference>
<dbReference type="PROSITE" id="PS00178">
    <property type="entry name" value="AA_TRNA_LIGASE_I"/>
    <property type="match status" value="1"/>
</dbReference>
<dbReference type="InterPro" id="IPR010663">
    <property type="entry name" value="Znf_FPG/IleRS"/>
</dbReference>
<dbReference type="Pfam" id="PF00133">
    <property type="entry name" value="tRNA-synt_1"/>
    <property type="match status" value="1"/>
</dbReference>
<dbReference type="Proteomes" id="UP000664835">
    <property type="component" value="Unassembled WGS sequence"/>
</dbReference>
<gene>
    <name evidence="12 17" type="primary">ileS</name>
    <name evidence="17" type="ORF">J3998_05270</name>
</gene>
<feature type="domain" description="Zinc finger FPG/IleRS-type" evidence="15">
    <location>
        <begin position="917"/>
        <end position="944"/>
    </location>
</feature>
<dbReference type="InterPro" id="IPR009080">
    <property type="entry name" value="tRNAsynth_Ia_anticodon-bd"/>
</dbReference>
<dbReference type="PRINTS" id="PR00984">
    <property type="entry name" value="TRNASYNTHILE"/>
</dbReference>
<feature type="short sequence motif" description="'KMSKS' region" evidence="12">
    <location>
        <begin position="613"/>
        <end position="617"/>
    </location>
</feature>
<dbReference type="CDD" id="cd00818">
    <property type="entry name" value="IleRS_core"/>
    <property type="match status" value="1"/>
</dbReference>
<comment type="domain">
    <text evidence="12">IleRS has two distinct active sites: one for aminoacylation and one for editing. The misactivated valine is translocated from the active site to the editing site, which sterically excludes the correctly activated isoleucine. The single editing site contains two valyl binding pockets, one specific for each substrate (Val-AMP or Val-tRNA(Ile)).</text>
</comment>
<sequence length="955" mass="108350">MSKDSNQKDYKPTLNLPETGFPMRGNLPNREPKQVEQWLADDLYQTVREHMAGRPKFILHDGPPYANGNIHIGHAVNKVLKDMIVKSKGFSGFDAPFVPGWDCHGLPIELNVEKKKGKVGQKIGATEFRQECRNYAQKQVDGQMADFQRLGVMADWSNPYLTKDFKFEADEIRALAKIIENGHLVKGTKPVYWSVGGRSALAEAEVEYENKRSKSIDVRFKVVDEEQFFKRCHHVEDHTGEGPLSVVIWTTTPWTLPANQAVSINPELEYSVVQVEGENGPERLFLAEAMIKDAMDRWGFDTYKVIAYGRGEQFDLIRLQHPFYERIVPLILGEHVTTDAGTGCVHTAPGHGVEDFEVGKKYDLEVDCPVDNNGNYVAGTPIFEGENVLKVDDHVLEVLKEHAALVHIEIIEHSYPHCWRTKTPLIFRATPQWFISMEQAGLRDGAMKAIPSVQWVPEWGQNRIEGMIEGRPDWCISRQRFWGVPIAIFVHKVTGEMHPDTVELMKKVADLVEEKSIDAWYDLDVDAFLGAEADDYEQVTDILDVWFDSGISHQTVLKERAELSAPADLYLEGSDQHRGWFQSSLLTALATDGQAPYKQVLTHGFTVDKDGKKMSKSKGNVVAPQDISNKYGADILRLWISAADYRYEMTVSDEIINRTADSYRRIRNTARFLLANINGFNPATDMVAYEDLLPLDKWAIGFAAKLQDEIIAAYDSYNFLDIYQKVTHFCSIELGAFYLDVIKDRQYTCKADGLARRSAQTALYHIVEAMTRWIAPILSFTAEEIWAELPGQHEKTVFVTKWYENDGFQLLDESAEMNSEFWSTIMKVRSDVSRELEKLRNEKVIKGSLTAKVTLSCYETLYEKLVLLGDELRFVLLTSEAKLVAYAEDATITKPGFVQGTDCDDVFIKAEATKHAKCARCWHHREEVGSIEGHEDLCQRCVDNTEGNGETRHFA</sequence>
<proteinExistence type="inferred from homology"/>
<keyword evidence="5 12" id="KW-0547">Nucleotide-binding</keyword>
<feature type="binding site" evidence="12">
    <location>
        <position position="572"/>
    </location>
    <ligand>
        <name>L-isoleucyl-5'-AMP</name>
        <dbReference type="ChEBI" id="CHEBI:178002"/>
    </ligand>
</feature>
<keyword evidence="6 12" id="KW-0862">Zinc</keyword>
<dbReference type="Pfam" id="PF06827">
    <property type="entry name" value="zf-FPG_IleRS"/>
    <property type="match status" value="1"/>
</dbReference>
<keyword evidence="9 12" id="KW-0030">Aminoacyl-tRNA synthetase</keyword>
<dbReference type="Gene3D" id="3.40.50.620">
    <property type="entry name" value="HUPs"/>
    <property type="match status" value="2"/>
</dbReference>
<evidence type="ECO:0000256" key="1">
    <source>
        <dbReference type="ARBA" id="ARBA00006887"/>
    </source>
</evidence>
<accession>A0ABS3Q561</accession>
<evidence type="ECO:0000259" key="14">
    <source>
        <dbReference type="Pfam" id="PF00133"/>
    </source>
</evidence>
<evidence type="ECO:0000256" key="11">
    <source>
        <dbReference type="ARBA" id="ARBA00048359"/>
    </source>
</evidence>
<evidence type="ECO:0000256" key="4">
    <source>
        <dbReference type="ARBA" id="ARBA00022723"/>
    </source>
</evidence>
<feature type="domain" description="Aminoacyl-tRNA synthetase class Ia" evidence="14">
    <location>
        <begin position="35"/>
        <end position="651"/>
    </location>
</feature>
<keyword evidence="7 12" id="KW-0067">ATP-binding</keyword>
<dbReference type="InterPro" id="IPR009008">
    <property type="entry name" value="Val/Leu/Ile-tRNA-synth_edit"/>
</dbReference>
<evidence type="ECO:0000313" key="17">
    <source>
        <dbReference type="EMBL" id="MBO1926980.1"/>
    </source>
</evidence>
<comment type="cofactor">
    <cofactor evidence="12">
        <name>Zn(2+)</name>
        <dbReference type="ChEBI" id="CHEBI:29105"/>
    </cofactor>
    <text evidence="12">Binds 1 zinc ion per subunit.</text>
</comment>
<evidence type="ECO:0000259" key="15">
    <source>
        <dbReference type="Pfam" id="PF06827"/>
    </source>
</evidence>
<dbReference type="SUPFAM" id="SSF50677">
    <property type="entry name" value="ValRS/IleRS/LeuRS editing domain"/>
    <property type="match status" value="1"/>
</dbReference>
<feature type="domain" description="Methionyl/Valyl/Leucyl/Isoleucyl-tRNA synthetase anticodon-binding" evidence="16">
    <location>
        <begin position="696"/>
        <end position="854"/>
    </location>
</feature>
<evidence type="ECO:0000256" key="6">
    <source>
        <dbReference type="ARBA" id="ARBA00022833"/>
    </source>
</evidence>
<dbReference type="InterPro" id="IPR014729">
    <property type="entry name" value="Rossmann-like_a/b/a_fold"/>
</dbReference>
<feature type="binding site" evidence="12">
    <location>
        <position position="938"/>
    </location>
    <ligand>
        <name>Zn(2+)</name>
        <dbReference type="ChEBI" id="CHEBI:29105"/>
    </ligand>
</feature>
<name>A0ABS3Q561_9GAMM</name>
<evidence type="ECO:0000259" key="16">
    <source>
        <dbReference type="Pfam" id="PF08264"/>
    </source>
</evidence>
<comment type="catalytic activity">
    <reaction evidence="11 12">
        <text>tRNA(Ile) + L-isoleucine + ATP = L-isoleucyl-tRNA(Ile) + AMP + diphosphate</text>
        <dbReference type="Rhea" id="RHEA:11060"/>
        <dbReference type="Rhea" id="RHEA-COMP:9666"/>
        <dbReference type="Rhea" id="RHEA-COMP:9695"/>
        <dbReference type="ChEBI" id="CHEBI:30616"/>
        <dbReference type="ChEBI" id="CHEBI:33019"/>
        <dbReference type="ChEBI" id="CHEBI:58045"/>
        <dbReference type="ChEBI" id="CHEBI:78442"/>
        <dbReference type="ChEBI" id="CHEBI:78528"/>
        <dbReference type="ChEBI" id="CHEBI:456215"/>
        <dbReference type="EC" id="6.1.1.5"/>
    </reaction>
</comment>
<dbReference type="InterPro" id="IPR050081">
    <property type="entry name" value="Ile-tRNA_ligase"/>
</dbReference>
<dbReference type="PANTHER" id="PTHR42765:SF1">
    <property type="entry name" value="ISOLEUCINE--TRNA LIGASE, MITOCHONDRIAL"/>
    <property type="match status" value="1"/>
</dbReference>
<comment type="caution">
    <text evidence="17">The sequence shown here is derived from an EMBL/GenBank/DDBJ whole genome shotgun (WGS) entry which is preliminary data.</text>
</comment>
<dbReference type="Gene3D" id="1.10.730.20">
    <property type="match status" value="1"/>
</dbReference>
<dbReference type="RefSeq" id="WP_208148423.1">
    <property type="nucleotide sequence ID" value="NZ_JAGETV010000006.1"/>
</dbReference>
<feature type="binding site" evidence="12">
    <location>
        <position position="918"/>
    </location>
    <ligand>
        <name>Zn(2+)</name>
        <dbReference type="ChEBI" id="CHEBI:29105"/>
    </ligand>
</feature>
<evidence type="ECO:0000256" key="8">
    <source>
        <dbReference type="ARBA" id="ARBA00022917"/>
    </source>
</evidence>
<feature type="binding site" evidence="12">
    <location>
        <position position="921"/>
    </location>
    <ligand>
        <name>Zn(2+)</name>
        <dbReference type="ChEBI" id="CHEBI:29105"/>
    </ligand>
</feature>
<keyword evidence="4 12" id="KW-0479">Metal-binding</keyword>
<dbReference type="SUPFAM" id="SSF52374">
    <property type="entry name" value="Nucleotidylyl transferase"/>
    <property type="match status" value="1"/>
</dbReference>
<dbReference type="InterPro" id="IPR033708">
    <property type="entry name" value="Anticodon_Ile_BEm"/>
</dbReference>
<evidence type="ECO:0000256" key="12">
    <source>
        <dbReference type="HAMAP-Rule" id="MF_02002"/>
    </source>
</evidence>
<dbReference type="InterPro" id="IPR001412">
    <property type="entry name" value="aa-tRNA-synth_I_CS"/>
</dbReference>
<dbReference type="GO" id="GO:0004822">
    <property type="term" value="F:isoleucine-tRNA ligase activity"/>
    <property type="evidence" value="ECO:0007669"/>
    <property type="project" value="UniProtKB-EC"/>
</dbReference>
<evidence type="ECO:0000256" key="13">
    <source>
        <dbReference type="SAM" id="MobiDB-lite"/>
    </source>
</evidence>
<comment type="subunit">
    <text evidence="12">Monomer.</text>
</comment>
<dbReference type="Gene3D" id="3.90.740.10">
    <property type="entry name" value="Valyl/Leucyl/Isoleucyl-tRNA synthetase, editing domain"/>
    <property type="match status" value="1"/>
</dbReference>
<reference evidence="17 18" key="1">
    <citation type="submission" date="2021-03" db="EMBL/GenBank/DDBJ databases">
        <title>Thiomicrorhabdus sp.nov.,novel sulfur-oxidizing bacteria isolated from coastal sediment.</title>
        <authorList>
            <person name="Liu X."/>
        </authorList>
    </citation>
    <scope>NUCLEOTIDE SEQUENCE [LARGE SCALE GENOMIC DNA]</scope>
    <source>
        <strain evidence="17 18">6S2-11</strain>
    </source>
</reference>
<evidence type="ECO:0000256" key="2">
    <source>
        <dbReference type="ARBA" id="ARBA00022490"/>
    </source>
</evidence>
<comment type="function">
    <text evidence="10 12">Catalyzes the attachment of isoleucine to tRNA(Ile). As IleRS can inadvertently accommodate and process structurally similar amino acids such as valine, to avoid such errors it has two additional distinct tRNA(Ile)-dependent editing activities. One activity is designated as 'pretransfer' editing and involves the hydrolysis of activated Val-AMP. The other activity is designated 'posttransfer' editing and involves deacylation of mischarged Val-tRNA(Ile).</text>
</comment>
<dbReference type="HAMAP" id="MF_02002">
    <property type="entry name" value="Ile_tRNA_synth_type1"/>
    <property type="match status" value="1"/>
</dbReference>
<dbReference type="EC" id="6.1.1.5" evidence="12"/>
<dbReference type="InterPro" id="IPR002300">
    <property type="entry name" value="aa-tRNA-synth_Ia"/>
</dbReference>
<evidence type="ECO:0000313" key="18">
    <source>
        <dbReference type="Proteomes" id="UP000664835"/>
    </source>
</evidence>
<dbReference type="NCBIfam" id="TIGR00392">
    <property type="entry name" value="ileS"/>
    <property type="match status" value="1"/>
</dbReference>
<keyword evidence="8 12" id="KW-0648">Protein biosynthesis</keyword>
<keyword evidence="3 12" id="KW-0436">Ligase</keyword>
<dbReference type="Pfam" id="PF08264">
    <property type="entry name" value="Anticodon_1"/>
    <property type="match status" value="1"/>
</dbReference>
<evidence type="ECO:0000256" key="10">
    <source>
        <dbReference type="ARBA" id="ARBA00025217"/>
    </source>
</evidence>
<feature type="binding site" evidence="12">
    <location>
        <position position="616"/>
    </location>
    <ligand>
        <name>ATP</name>
        <dbReference type="ChEBI" id="CHEBI:30616"/>
    </ligand>
</feature>
<dbReference type="InterPro" id="IPR013155">
    <property type="entry name" value="M/V/L/I-tRNA-synth_anticd-bd"/>
</dbReference>
<evidence type="ECO:0000256" key="3">
    <source>
        <dbReference type="ARBA" id="ARBA00022598"/>
    </source>
</evidence>
<dbReference type="SUPFAM" id="SSF47323">
    <property type="entry name" value="Anticodon-binding domain of a subclass of class I aminoacyl-tRNA synthetases"/>
    <property type="match status" value="1"/>
</dbReference>
<dbReference type="CDD" id="cd07960">
    <property type="entry name" value="Anticodon_Ia_Ile_BEm"/>
    <property type="match status" value="1"/>
</dbReference>
<dbReference type="InterPro" id="IPR023585">
    <property type="entry name" value="Ile-tRNA-ligase_type1"/>
</dbReference>
<comment type="subcellular location">
    <subcellularLocation>
        <location evidence="12">Cytoplasm</location>
    </subcellularLocation>
</comment>
<evidence type="ECO:0000256" key="5">
    <source>
        <dbReference type="ARBA" id="ARBA00022741"/>
    </source>
</evidence>
<dbReference type="InterPro" id="IPR002301">
    <property type="entry name" value="Ile-tRNA-ligase"/>
</dbReference>
<keyword evidence="18" id="KW-1185">Reference proteome</keyword>
<feature type="binding site" evidence="12">
    <location>
        <position position="941"/>
    </location>
    <ligand>
        <name>Zn(2+)</name>
        <dbReference type="ChEBI" id="CHEBI:29105"/>
    </ligand>
</feature>
<feature type="compositionally biased region" description="Basic and acidic residues" evidence="13">
    <location>
        <begin position="1"/>
        <end position="11"/>
    </location>
</feature>
<evidence type="ECO:0000256" key="7">
    <source>
        <dbReference type="ARBA" id="ARBA00022840"/>
    </source>
</evidence>
<feature type="short sequence motif" description="'HIGH' region" evidence="12">
    <location>
        <begin position="64"/>
        <end position="74"/>
    </location>
</feature>
<protein>
    <recommendedName>
        <fullName evidence="12">Isoleucine--tRNA ligase</fullName>
        <ecNumber evidence="12">6.1.1.5</ecNumber>
    </recommendedName>
    <alternativeName>
        <fullName evidence="12">Isoleucyl-tRNA synthetase</fullName>
        <shortName evidence="12">IleRS</shortName>
    </alternativeName>
</protein>
<feature type="region of interest" description="Disordered" evidence="13">
    <location>
        <begin position="1"/>
        <end position="29"/>
    </location>
</feature>
<keyword evidence="2 12" id="KW-0963">Cytoplasm</keyword>